<evidence type="ECO:0000256" key="1">
    <source>
        <dbReference type="ARBA" id="ARBA00008553"/>
    </source>
</evidence>
<dbReference type="InterPro" id="IPR031309">
    <property type="entry name" value="Ribosomal_uL5_C"/>
</dbReference>
<dbReference type="Proteomes" id="UP000799436">
    <property type="component" value="Unassembled WGS sequence"/>
</dbReference>
<feature type="domain" description="Large ribosomal subunit protein uL5 N-terminal" evidence="6">
    <location>
        <begin position="190"/>
        <end position="243"/>
    </location>
</feature>
<evidence type="ECO:0000256" key="4">
    <source>
        <dbReference type="ARBA" id="ARBA00040368"/>
    </source>
</evidence>
<dbReference type="OrthoDB" id="539541at2759"/>
<dbReference type="InterPro" id="IPR002132">
    <property type="entry name" value="Ribosomal_uL5"/>
</dbReference>
<dbReference type="InterPro" id="IPR022803">
    <property type="entry name" value="Ribosomal_uL5_dom_sf"/>
</dbReference>
<feature type="domain" description="Large ribosomal subunit protein uL5 C-terminal" evidence="7">
    <location>
        <begin position="249"/>
        <end position="346"/>
    </location>
</feature>
<dbReference type="GO" id="GO:1990904">
    <property type="term" value="C:ribonucleoprotein complex"/>
    <property type="evidence" value="ECO:0007669"/>
    <property type="project" value="UniProtKB-KW"/>
</dbReference>
<keyword evidence="3" id="KW-0687">Ribonucleoprotein</keyword>
<organism evidence="8 9">
    <name type="scientific">Teratosphaeria nubilosa</name>
    <dbReference type="NCBI Taxonomy" id="161662"/>
    <lineage>
        <taxon>Eukaryota</taxon>
        <taxon>Fungi</taxon>
        <taxon>Dikarya</taxon>
        <taxon>Ascomycota</taxon>
        <taxon>Pezizomycotina</taxon>
        <taxon>Dothideomycetes</taxon>
        <taxon>Dothideomycetidae</taxon>
        <taxon>Mycosphaerellales</taxon>
        <taxon>Teratosphaeriaceae</taxon>
        <taxon>Teratosphaeria</taxon>
    </lineage>
</organism>
<dbReference type="GO" id="GO:0003735">
    <property type="term" value="F:structural constituent of ribosome"/>
    <property type="evidence" value="ECO:0007669"/>
    <property type="project" value="InterPro"/>
</dbReference>
<protein>
    <recommendedName>
        <fullName evidence="4">Large ribosomal subunit protein uL5m</fullName>
    </recommendedName>
</protein>
<sequence>MALQEVAQSFLRRFQAAHGPLYQVARLQCRNYATDVAKVAEQETSELEHSAFLNDREVKNKKSRSFDPAAMAGKRQRRLPPSRYQFRSPRYFRGPLHPHQPLPPSDVASREFVPGPFSLPRVQQTYDSTFASDFMTLAYTHFPPGHVAHQKGDRLRPWVGESPYYKNRPLRGPRGGDALRPLRKPITFQNIPTIEKIVVHTMVKEAMDDSAHLHVAGMVLQAVTGVRATTHPVKKSVSGFGIRPGQYLSATCELRGEGMWDFLGKCVDVVMPRIKDWRGVKGSSGDESGTLGFGFTEEEAALFPEIEVNYDSYPPKMIPGFHVFVKTTAKNDSDARMLLTQLGIPFHGKLVN</sequence>
<comment type="similarity">
    <text evidence="1">Belongs to the universal ribosomal protein uL5 family.</text>
</comment>
<dbReference type="AlphaFoldDB" id="A0A6G1L7F7"/>
<dbReference type="FunFam" id="3.30.1440.10:FF:000001">
    <property type="entry name" value="50S ribosomal protein L5"/>
    <property type="match status" value="1"/>
</dbReference>
<dbReference type="PANTHER" id="PTHR11994">
    <property type="entry name" value="60S RIBOSOMAL PROTEIN L11-RELATED"/>
    <property type="match status" value="1"/>
</dbReference>
<dbReference type="EMBL" id="ML995844">
    <property type="protein sequence ID" value="KAF2768499.1"/>
    <property type="molecule type" value="Genomic_DNA"/>
</dbReference>
<proteinExistence type="inferred from homology"/>
<dbReference type="GO" id="GO:0005840">
    <property type="term" value="C:ribosome"/>
    <property type="evidence" value="ECO:0007669"/>
    <property type="project" value="UniProtKB-KW"/>
</dbReference>
<dbReference type="Gene3D" id="3.30.1440.10">
    <property type="match status" value="1"/>
</dbReference>
<evidence type="ECO:0000256" key="2">
    <source>
        <dbReference type="ARBA" id="ARBA00022980"/>
    </source>
</evidence>
<evidence type="ECO:0000313" key="8">
    <source>
        <dbReference type="EMBL" id="KAF2768499.1"/>
    </source>
</evidence>
<dbReference type="Pfam" id="PF00673">
    <property type="entry name" value="Ribosomal_L5_C"/>
    <property type="match status" value="1"/>
</dbReference>
<evidence type="ECO:0000313" key="9">
    <source>
        <dbReference type="Proteomes" id="UP000799436"/>
    </source>
</evidence>
<dbReference type="Pfam" id="PF00281">
    <property type="entry name" value="Ribosomal_L5"/>
    <property type="match status" value="1"/>
</dbReference>
<evidence type="ECO:0000259" key="6">
    <source>
        <dbReference type="Pfam" id="PF00281"/>
    </source>
</evidence>
<evidence type="ECO:0000256" key="3">
    <source>
        <dbReference type="ARBA" id="ARBA00023274"/>
    </source>
</evidence>
<name>A0A6G1L7F7_9PEZI</name>
<keyword evidence="9" id="KW-1185">Reference proteome</keyword>
<reference evidence="8" key="1">
    <citation type="journal article" date="2020" name="Stud. Mycol.">
        <title>101 Dothideomycetes genomes: a test case for predicting lifestyles and emergence of pathogens.</title>
        <authorList>
            <person name="Haridas S."/>
            <person name="Albert R."/>
            <person name="Binder M."/>
            <person name="Bloem J."/>
            <person name="Labutti K."/>
            <person name="Salamov A."/>
            <person name="Andreopoulos B."/>
            <person name="Baker S."/>
            <person name="Barry K."/>
            <person name="Bills G."/>
            <person name="Bluhm B."/>
            <person name="Cannon C."/>
            <person name="Castanera R."/>
            <person name="Culley D."/>
            <person name="Daum C."/>
            <person name="Ezra D."/>
            <person name="Gonzalez J."/>
            <person name="Henrissat B."/>
            <person name="Kuo A."/>
            <person name="Liang C."/>
            <person name="Lipzen A."/>
            <person name="Lutzoni F."/>
            <person name="Magnuson J."/>
            <person name="Mondo S."/>
            <person name="Nolan M."/>
            <person name="Ohm R."/>
            <person name="Pangilinan J."/>
            <person name="Park H.-J."/>
            <person name="Ramirez L."/>
            <person name="Alfaro M."/>
            <person name="Sun H."/>
            <person name="Tritt A."/>
            <person name="Yoshinaga Y."/>
            <person name="Zwiers L.-H."/>
            <person name="Turgeon B."/>
            <person name="Goodwin S."/>
            <person name="Spatafora J."/>
            <person name="Crous P."/>
            <person name="Grigoriev I."/>
        </authorList>
    </citation>
    <scope>NUCLEOTIDE SEQUENCE</scope>
    <source>
        <strain evidence="8">CBS 116005</strain>
    </source>
</reference>
<accession>A0A6G1L7F7</accession>
<feature type="region of interest" description="Disordered" evidence="5">
    <location>
        <begin position="58"/>
        <end position="78"/>
    </location>
</feature>
<evidence type="ECO:0000259" key="7">
    <source>
        <dbReference type="Pfam" id="PF00673"/>
    </source>
</evidence>
<dbReference type="InterPro" id="IPR031310">
    <property type="entry name" value="Ribosomal_uL5_N"/>
</dbReference>
<dbReference type="GO" id="GO:0006412">
    <property type="term" value="P:translation"/>
    <property type="evidence" value="ECO:0007669"/>
    <property type="project" value="InterPro"/>
</dbReference>
<dbReference type="SUPFAM" id="SSF55282">
    <property type="entry name" value="RL5-like"/>
    <property type="match status" value="1"/>
</dbReference>
<evidence type="ECO:0000256" key="5">
    <source>
        <dbReference type="SAM" id="MobiDB-lite"/>
    </source>
</evidence>
<gene>
    <name evidence="8" type="ORF">EJ03DRAFT_120553</name>
</gene>
<keyword evidence="2 8" id="KW-0689">Ribosomal protein</keyword>